<reference evidence="9 11" key="2">
    <citation type="submission" date="2018-11" db="EMBL/GenBank/DDBJ databases">
        <authorList>
            <consortium name="Pathogen Informatics"/>
        </authorList>
    </citation>
    <scope>NUCLEOTIDE SEQUENCE [LARGE SCALE GENOMIC DNA]</scope>
</reference>
<dbReference type="STRING" id="318479.A0A0N4UJ90"/>
<dbReference type="WBParaSite" id="DME_0000771101-mRNA-1">
    <property type="protein sequence ID" value="DME_0000771101-mRNA-1"/>
    <property type="gene ID" value="DME_0000771101"/>
</dbReference>
<evidence type="ECO:0000256" key="3">
    <source>
        <dbReference type="ARBA" id="ARBA00008321"/>
    </source>
</evidence>
<evidence type="ECO:0000256" key="7">
    <source>
        <dbReference type="ARBA" id="ARBA00023136"/>
    </source>
</evidence>
<evidence type="ECO:0000313" key="10">
    <source>
        <dbReference type="Proteomes" id="UP000038040"/>
    </source>
</evidence>
<dbReference type="UniPathway" id="UPA00196"/>
<dbReference type="Pfam" id="PF06432">
    <property type="entry name" value="GPI2"/>
    <property type="match status" value="1"/>
</dbReference>
<evidence type="ECO:0000256" key="1">
    <source>
        <dbReference type="ARBA" id="ARBA00004141"/>
    </source>
</evidence>
<dbReference type="InterPro" id="IPR009450">
    <property type="entry name" value="Plno_GlcNAc_GPI2"/>
</dbReference>
<comment type="similarity">
    <text evidence="3">Belongs to the PIGC family.</text>
</comment>
<evidence type="ECO:0000313" key="11">
    <source>
        <dbReference type="Proteomes" id="UP000274756"/>
    </source>
</evidence>
<accession>A0A0N4UJ90</accession>
<comment type="pathway">
    <text evidence="2">Glycolipid biosynthesis; glycosylphosphatidylinositol-anchor biosynthesis.</text>
</comment>
<feature type="transmembrane region" description="Helical" evidence="8">
    <location>
        <begin position="57"/>
        <end position="78"/>
    </location>
</feature>
<keyword evidence="7 8" id="KW-0472">Membrane</keyword>
<evidence type="ECO:0000256" key="8">
    <source>
        <dbReference type="SAM" id="Phobius"/>
    </source>
</evidence>
<keyword evidence="5 8" id="KW-0812">Transmembrane</keyword>
<organism evidence="10 12">
    <name type="scientific">Dracunculus medinensis</name>
    <name type="common">Guinea worm</name>
    <dbReference type="NCBI Taxonomy" id="318479"/>
    <lineage>
        <taxon>Eukaryota</taxon>
        <taxon>Metazoa</taxon>
        <taxon>Ecdysozoa</taxon>
        <taxon>Nematoda</taxon>
        <taxon>Chromadorea</taxon>
        <taxon>Rhabditida</taxon>
        <taxon>Spirurina</taxon>
        <taxon>Dracunculoidea</taxon>
        <taxon>Dracunculidae</taxon>
        <taxon>Dracunculus</taxon>
    </lineage>
</organism>
<dbReference type="PANTHER" id="PTHR12982:SF0">
    <property type="entry name" value="PHOSPHATIDYLINOSITOL N-ACETYLGLUCOSAMINYLTRANSFERASE SUBUNIT C"/>
    <property type="match status" value="1"/>
</dbReference>
<dbReference type="GO" id="GO:0000506">
    <property type="term" value="C:glycosylphosphatidylinositol-N-acetylglucosaminyltransferase (GPI-GnT) complex"/>
    <property type="evidence" value="ECO:0007669"/>
    <property type="project" value="TreeGrafter"/>
</dbReference>
<dbReference type="Proteomes" id="UP000038040">
    <property type="component" value="Unplaced"/>
</dbReference>
<name>A0A0N4UJ90_DRAME</name>
<protein>
    <submittedName>
        <fullName evidence="12">PRA1 family protein</fullName>
    </submittedName>
</protein>
<dbReference type="AlphaFoldDB" id="A0A0N4UJ90"/>
<gene>
    <name evidence="9" type="ORF">DME_LOCUS1929</name>
</gene>
<feature type="transmembrane region" description="Helical" evidence="8">
    <location>
        <begin position="84"/>
        <end position="102"/>
    </location>
</feature>
<keyword evidence="11" id="KW-1185">Reference proteome</keyword>
<evidence type="ECO:0000256" key="2">
    <source>
        <dbReference type="ARBA" id="ARBA00004687"/>
    </source>
</evidence>
<feature type="transmembrane region" description="Helical" evidence="8">
    <location>
        <begin position="114"/>
        <end position="133"/>
    </location>
</feature>
<dbReference type="GO" id="GO:0006506">
    <property type="term" value="P:GPI anchor biosynthetic process"/>
    <property type="evidence" value="ECO:0007669"/>
    <property type="project" value="UniProtKB-UniPathway"/>
</dbReference>
<evidence type="ECO:0000256" key="4">
    <source>
        <dbReference type="ARBA" id="ARBA00022502"/>
    </source>
</evidence>
<evidence type="ECO:0000256" key="6">
    <source>
        <dbReference type="ARBA" id="ARBA00022989"/>
    </source>
</evidence>
<evidence type="ECO:0000313" key="12">
    <source>
        <dbReference type="WBParaSite" id="DME_0000771101-mRNA-1"/>
    </source>
</evidence>
<dbReference type="OrthoDB" id="196709at2759"/>
<comment type="subcellular location">
    <subcellularLocation>
        <location evidence="1">Membrane</location>
        <topology evidence="1">Multi-pass membrane protein</topology>
    </subcellularLocation>
</comment>
<proteinExistence type="inferred from homology"/>
<reference evidence="12" key="1">
    <citation type="submission" date="2017-02" db="UniProtKB">
        <authorList>
            <consortium name="WormBaseParasite"/>
        </authorList>
    </citation>
    <scope>IDENTIFICATION</scope>
</reference>
<evidence type="ECO:0000313" key="9">
    <source>
        <dbReference type="EMBL" id="VDN51956.1"/>
    </source>
</evidence>
<keyword evidence="6 8" id="KW-1133">Transmembrane helix</keyword>
<dbReference type="EMBL" id="UYYG01000038">
    <property type="protein sequence ID" value="VDN51956.1"/>
    <property type="molecule type" value="Genomic_DNA"/>
</dbReference>
<evidence type="ECO:0000256" key="5">
    <source>
        <dbReference type="ARBA" id="ARBA00022692"/>
    </source>
</evidence>
<dbReference type="Proteomes" id="UP000274756">
    <property type="component" value="Unassembled WGS sequence"/>
</dbReference>
<sequence length="134" mass="15786">MENKKWNEKIKWRKILYEKQPFPDNYSGGEEFLKELRKNENVVEYKLLEAVRGASRIVIHADAVVIYLLIFYLLSNFPSYSNEISMIILSLSFPLYGFHLYLRRYRNAAQNAADHLLTFAILLSFGYGFTPIIR</sequence>
<keyword evidence="4" id="KW-0337">GPI-anchor biosynthesis</keyword>
<dbReference type="PANTHER" id="PTHR12982">
    <property type="entry name" value="PHOSPHATIDYLINOSITOL GLYCAN, CLASS C"/>
    <property type="match status" value="1"/>
</dbReference>